<feature type="transmembrane region" description="Helical" evidence="7">
    <location>
        <begin position="20"/>
        <end position="44"/>
    </location>
</feature>
<evidence type="ECO:0000256" key="4">
    <source>
        <dbReference type="ARBA" id="ARBA00022692"/>
    </source>
</evidence>
<evidence type="ECO:0000313" key="10">
    <source>
        <dbReference type="Proteomes" id="UP000663834"/>
    </source>
</evidence>
<keyword evidence="3" id="KW-1003">Cell membrane</keyword>
<comment type="caution">
    <text evidence="8">The sequence shown here is derived from an EMBL/GenBank/DDBJ whole genome shotgun (WGS) entry which is preliminary data.</text>
</comment>
<feature type="non-terminal residue" evidence="8">
    <location>
        <position position="454"/>
    </location>
</feature>
<keyword evidence="5 7" id="KW-1133">Transmembrane helix</keyword>
<accession>A0A816FI53</accession>
<dbReference type="InterPro" id="IPR001463">
    <property type="entry name" value="Na/Ala_symport"/>
</dbReference>
<keyword evidence="4 7" id="KW-0812">Transmembrane</keyword>
<dbReference type="GO" id="GO:0005886">
    <property type="term" value="C:plasma membrane"/>
    <property type="evidence" value="ECO:0007669"/>
    <property type="project" value="UniProtKB-SubCell"/>
</dbReference>
<reference evidence="8" key="1">
    <citation type="submission" date="2021-02" db="EMBL/GenBank/DDBJ databases">
        <authorList>
            <person name="Nowell W R."/>
        </authorList>
    </citation>
    <scope>NUCLEOTIDE SEQUENCE</scope>
</reference>
<dbReference type="Proteomes" id="UP000663834">
    <property type="component" value="Unassembled WGS sequence"/>
</dbReference>
<comment type="subcellular location">
    <subcellularLocation>
        <location evidence="1">Cell membrane</location>
        <topology evidence="1">Multi-pass membrane protein</topology>
    </subcellularLocation>
</comment>
<feature type="transmembrane region" description="Helical" evidence="7">
    <location>
        <begin position="98"/>
        <end position="119"/>
    </location>
</feature>
<name>A0A816FI53_9BILA</name>
<dbReference type="EMBL" id="CAJNOW010017997">
    <property type="protein sequence ID" value="CAF1661862.1"/>
    <property type="molecule type" value="Genomic_DNA"/>
</dbReference>
<feature type="transmembrane region" description="Helical" evidence="7">
    <location>
        <begin position="356"/>
        <end position="380"/>
    </location>
</feature>
<keyword evidence="2" id="KW-0813">Transport</keyword>
<proteinExistence type="predicted"/>
<evidence type="ECO:0000256" key="2">
    <source>
        <dbReference type="ARBA" id="ARBA00022448"/>
    </source>
</evidence>
<dbReference type="PRINTS" id="PR00175">
    <property type="entry name" value="NAALASMPORT"/>
</dbReference>
<dbReference type="EMBL" id="CAJOBJ010000048">
    <property type="protein sequence ID" value="CAF3788625.1"/>
    <property type="molecule type" value="Genomic_DNA"/>
</dbReference>
<feature type="transmembrane region" description="Helical" evidence="7">
    <location>
        <begin position="155"/>
        <end position="174"/>
    </location>
</feature>
<feature type="transmembrane region" description="Helical" evidence="7">
    <location>
        <begin position="224"/>
        <end position="246"/>
    </location>
</feature>
<dbReference type="Proteomes" id="UP000681720">
    <property type="component" value="Unassembled WGS sequence"/>
</dbReference>
<feature type="transmembrane region" description="Helical" evidence="7">
    <location>
        <begin position="65"/>
        <end position="92"/>
    </location>
</feature>
<evidence type="ECO:0000256" key="6">
    <source>
        <dbReference type="ARBA" id="ARBA00023136"/>
    </source>
</evidence>
<evidence type="ECO:0000256" key="7">
    <source>
        <dbReference type="SAM" id="Phobius"/>
    </source>
</evidence>
<dbReference type="Pfam" id="PF01235">
    <property type="entry name" value="Na_Ala_symp"/>
    <property type="match status" value="1"/>
</dbReference>
<feature type="transmembrane region" description="Helical" evidence="7">
    <location>
        <begin position="194"/>
        <end position="212"/>
    </location>
</feature>
<evidence type="ECO:0000256" key="5">
    <source>
        <dbReference type="ARBA" id="ARBA00022989"/>
    </source>
</evidence>
<sequence length="454" mass="49674">MDLLNIVNSIVSYKIFSVPLLVWMFVGVGSLLMFKINFANVTSLPEALRYAFKAKNKDDSGKEGVGSITALMSQLACNLGIGNFAGSAFALYYGGPGVIIWFFILSFLSSAIKFGEVVLAHKYRTIENGEIRGGTFYFIIQGLGKRYKCTKIIKIFAIISALLIVMISLGTASMQFNQINSILFAKNGILSVELSSLSFTIAVSFFVIISLFGGLKKIGAISDILVPIMGVLYIGSCILIICLHYQNFGSTCLLIFESAFNLKTTGVSFITMLLISINRIISTTDTAAGFSAISQSNSNLKLAGQQGLVSFFDPFIVATIMGMGSFVILVVGVPYMDTQYLGLLAIKQVFLSVHPSFEYMLIFIAFLFGFTTIMAVGFYVQQSCIFLFGAKFSKLYVLFYVLICSIGSFNNIASIYQIMDVAYSTGVMINLIAIALLSNDIKDAWKEYVISKIK</sequence>
<evidence type="ECO:0000256" key="1">
    <source>
        <dbReference type="ARBA" id="ARBA00004651"/>
    </source>
</evidence>
<dbReference type="PANTHER" id="PTHR30330">
    <property type="entry name" value="AGSS FAMILY TRANSPORTER, SODIUM-ALANINE"/>
    <property type="match status" value="1"/>
</dbReference>
<feature type="transmembrane region" description="Helical" evidence="7">
    <location>
        <begin position="311"/>
        <end position="336"/>
    </location>
</feature>
<feature type="transmembrane region" description="Helical" evidence="7">
    <location>
        <begin position="415"/>
        <end position="437"/>
    </location>
</feature>
<dbReference type="OrthoDB" id="10061965at2759"/>
<dbReference type="PANTHER" id="PTHR30330:SF3">
    <property type="entry name" value="TRANSCRIPTIONAL REGULATOR, LRP FAMILY"/>
    <property type="match status" value="1"/>
</dbReference>
<gene>
    <name evidence="9" type="ORF">GIL414_LOCUS422</name>
    <name evidence="8" type="ORF">KQP761_LOCUS32226</name>
</gene>
<evidence type="ECO:0000256" key="3">
    <source>
        <dbReference type="ARBA" id="ARBA00022475"/>
    </source>
</evidence>
<dbReference type="AlphaFoldDB" id="A0A816FI53"/>
<dbReference type="GO" id="GO:0005283">
    <property type="term" value="F:amino acid:sodium symporter activity"/>
    <property type="evidence" value="ECO:0007669"/>
    <property type="project" value="InterPro"/>
</dbReference>
<evidence type="ECO:0000313" key="9">
    <source>
        <dbReference type="EMBL" id="CAF3788625.1"/>
    </source>
</evidence>
<protein>
    <submittedName>
        <fullName evidence="8">Uncharacterized protein</fullName>
    </submittedName>
</protein>
<evidence type="ECO:0000313" key="8">
    <source>
        <dbReference type="EMBL" id="CAF1661862.1"/>
    </source>
</evidence>
<keyword evidence="6 7" id="KW-0472">Membrane</keyword>
<feature type="transmembrane region" description="Helical" evidence="7">
    <location>
        <begin position="392"/>
        <end position="409"/>
    </location>
</feature>
<organism evidence="8 10">
    <name type="scientific">Rotaria magnacalcarata</name>
    <dbReference type="NCBI Taxonomy" id="392030"/>
    <lineage>
        <taxon>Eukaryota</taxon>
        <taxon>Metazoa</taxon>
        <taxon>Spiralia</taxon>
        <taxon>Gnathifera</taxon>
        <taxon>Rotifera</taxon>
        <taxon>Eurotatoria</taxon>
        <taxon>Bdelloidea</taxon>
        <taxon>Philodinida</taxon>
        <taxon>Philodinidae</taxon>
        <taxon>Rotaria</taxon>
    </lineage>
</organism>